<name>A0ACC0E7U1_9BASI</name>
<sequence length="429" mass="49390">MAGISELPDDVLDIILKHLINIDTSFIPPHVEPERREWIQKILIGRFTVARLRLVCRRWADWLHERHLYRMLSIGSSHESDAFIDQLGRRPISKAIPRCRYLKVSELWTYGPLALPASERKQKTEFADLDTLLEKFSETIVTLDIKVVNFFTLPIATIERIGRLTNLRTLRLGIRFTQGTKLRGVAVGSVPRGLPFDTDCLDTLLKTAEGLVYTDFTDFRPVCSPMTLGLSLADHQLSKITTLKLDVKGEGNLVQDGIVSLSTKLPNLKVLSIGGLGHDGQILLPLFQNIRERLEELVVTDVRIINPILSMEFPKLRLFRLHDWDRRSRCFLENVMFSSAPLEVLAFDSFPFHKARNASLDIPMASLQPHLRRLEFHYTSHFAQPRHYERLCQDHRVQCVYIHHENIRMTEDDRLDPSLISALRSKHML</sequence>
<evidence type="ECO:0000313" key="2">
    <source>
        <dbReference type="Proteomes" id="UP001060170"/>
    </source>
</evidence>
<accession>A0ACC0E7U1</accession>
<comment type="caution">
    <text evidence="1">The sequence shown here is derived from an EMBL/GenBank/DDBJ whole genome shotgun (WGS) entry which is preliminary data.</text>
</comment>
<keyword evidence="2" id="KW-1185">Reference proteome</keyword>
<protein>
    <submittedName>
        <fullName evidence="1">Uncharacterized protein</fullName>
    </submittedName>
</protein>
<dbReference type="EMBL" id="CM045873">
    <property type="protein sequence ID" value="KAI7947633.1"/>
    <property type="molecule type" value="Genomic_DNA"/>
</dbReference>
<reference evidence="1 2" key="3">
    <citation type="journal article" date="2022" name="Microbiol. Spectr.">
        <title>Folding features and dynamics of 3D genome architecture in plant fungal pathogens.</title>
        <authorList>
            <person name="Xia C."/>
        </authorList>
    </citation>
    <scope>NUCLEOTIDE SEQUENCE [LARGE SCALE GENOMIC DNA]</scope>
    <source>
        <strain evidence="1 2">93-210</strain>
    </source>
</reference>
<reference evidence="2" key="2">
    <citation type="journal article" date="2018" name="Mol. Plant Microbe Interact.">
        <title>Genome sequence resources for the wheat stripe rust pathogen (Puccinia striiformis f. sp. tritici) and the barley stripe rust pathogen (Puccinia striiformis f. sp. hordei).</title>
        <authorList>
            <person name="Xia C."/>
            <person name="Wang M."/>
            <person name="Yin C."/>
            <person name="Cornejo O.E."/>
            <person name="Hulbert S.H."/>
            <person name="Chen X."/>
        </authorList>
    </citation>
    <scope>NUCLEOTIDE SEQUENCE [LARGE SCALE GENOMIC DNA]</scope>
    <source>
        <strain evidence="2">93-210</strain>
    </source>
</reference>
<organism evidence="1 2">
    <name type="scientific">Puccinia striiformis f. sp. tritici</name>
    <dbReference type="NCBI Taxonomy" id="168172"/>
    <lineage>
        <taxon>Eukaryota</taxon>
        <taxon>Fungi</taxon>
        <taxon>Dikarya</taxon>
        <taxon>Basidiomycota</taxon>
        <taxon>Pucciniomycotina</taxon>
        <taxon>Pucciniomycetes</taxon>
        <taxon>Pucciniales</taxon>
        <taxon>Pucciniaceae</taxon>
        <taxon>Puccinia</taxon>
    </lineage>
</organism>
<proteinExistence type="predicted"/>
<gene>
    <name evidence="1" type="ORF">MJO28_009541</name>
</gene>
<reference evidence="2" key="1">
    <citation type="journal article" date="2018" name="BMC Genomics">
        <title>Genomic insights into host adaptation between the wheat stripe rust pathogen (Puccinia striiformis f. sp. tritici) and the barley stripe rust pathogen (Puccinia striiformis f. sp. hordei).</title>
        <authorList>
            <person name="Xia C."/>
            <person name="Wang M."/>
            <person name="Yin C."/>
            <person name="Cornejo O.E."/>
            <person name="Hulbert S.H."/>
            <person name="Chen X."/>
        </authorList>
    </citation>
    <scope>NUCLEOTIDE SEQUENCE [LARGE SCALE GENOMIC DNA]</scope>
    <source>
        <strain evidence="2">93-210</strain>
    </source>
</reference>
<dbReference type="Proteomes" id="UP001060170">
    <property type="component" value="Chromosome 9"/>
</dbReference>
<evidence type="ECO:0000313" key="1">
    <source>
        <dbReference type="EMBL" id="KAI7947633.1"/>
    </source>
</evidence>